<evidence type="ECO:0000313" key="2">
    <source>
        <dbReference type="EMBL" id="QXE25774.1"/>
    </source>
</evidence>
<dbReference type="RefSeq" id="WP_190605703.1">
    <property type="nucleotide sequence ID" value="NZ_CP021056.1"/>
</dbReference>
<name>A0A975TBR5_9NOST</name>
<sequence length="148" mass="16659">MKLAKMDLSSLVAIAHSDGHLQLLLNRGEELELMQISAPVEAFEGLQRLNSLITETAALPTVEEPIAMLPVSSSMAYAIGYDSDEKILQIEFHSGATYQYAGVDQETWEDFSTTDFLGNFFNEEIKGQYECDRLNLDTFDDNDFFCEK</sequence>
<protein>
    <recommendedName>
        <fullName evidence="1">KTSC domain-containing protein</fullName>
    </recommendedName>
</protein>
<dbReference type="Pfam" id="PF13619">
    <property type="entry name" value="KTSC"/>
    <property type="match status" value="1"/>
</dbReference>
<dbReference type="AlphaFoldDB" id="A0A975TBR5"/>
<evidence type="ECO:0000259" key="1">
    <source>
        <dbReference type="Pfam" id="PF13619"/>
    </source>
</evidence>
<organism evidence="2 3">
    <name type="scientific">Richelia sinica FACHB-800</name>
    <dbReference type="NCBI Taxonomy" id="1357546"/>
    <lineage>
        <taxon>Bacteria</taxon>
        <taxon>Bacillati</taxon>
        <taxon>Cyanobacteriota</taxon>
        <taxon>Cyanophyceae</taxon>
        <taxon>Nostocales</taxon>
        <taxon>Nostocaceae</taxon>
        <taxon>Richelia</taxon>
    </lineage>
</organism>
<evidence type="ECO:0000313" key="3">
    <source>
        <dbReference type="Proteomes" id="UP000683511"/>
    </source>
</evidence>
<dbReference type="InterPro" id="IPR025309">
    <property type="entry name" value="KTSC_dom"/>
</dbReference>
<feature type="domain" description="KTSC" evidence="1">
    <location>
        <begin position="72"/>
        <end position="129"/>
    </location>
</feature>
<gene>
    <name evidence="2" type="ORF">B6N60_04494</name>
</gene>
<keyword evidence="3" id="KW-1185">Reference proteome</keyword>
<reference evidence="2" key="1">
    <citation type="submission" date="2017-04" db="EMBL/GenBank/DDBJ databases">
        <title>Genome deletions in a multicellular cyanobacterial endosymbiont for morphological adaptation in marine diatoms.</title>
        <authorList>
            <person name="Wang Y."/>
            <person name="Gao H."/>
            <person name="Li R."/>
            <person name="Xu X."/>
        </authorList>
    </citation>
    <scope>NUCLEOTIDE SEQUENCE</scope>
    <source>
        <strain evidence="2">FACHB 800</strain>
    </source>
</reference>
<dbReference type="EMBL" id="CP021056">
    <property type="protein sequence ID" value="QXE25774.1"/>
    <property type="molecule type" value="Genomic_DNA"/>
</dbReference>
<dbReference type="Proteomes" id="UP000683511">
    <property type="component" value="Chromosome"/>
</dbReference>
<dbReference type="KEGG" id="rsin:B6N60_04494"/>
<accession>A0A975TBR5</accession>
<proteinExistence type="predicted"/>